<dbReference type="PROSITE" id="PS50110">
    <property type="entry name" value="RESPONSE_REGULATORY"/>
    <property type="match status" value="1"/>
</dbReference>
<dbReference type="GO" id="GO:0032993">
    <property type="term" value="C:protein-DNA complex"/>
    <property type="evidence" value="ECO:0007669"/>
    <property type="project" value="TreeGrafter"/>
</dbReference>
<dbReference type="InterPro" id="IPR039420">
    <property type="entry name" value="WalR-like"/>
</dbReference>
<evidence type="ECO:0000313" key="10">
    <source>
        <dbReference type="EMBL" id="GAB18731.1"/>
    </source>
</evidence>
<dbReference type="CDD" id="cd17615">
    <property type="entry name" value="REC_OmpR_MtPhoP-like"/>
    <property type="match status" value="1"/>
</dbReference>
<keyword evidence="1 6" id="KW-0597">Phosphoprotein</keyword>
<dbReference type="PANTHER" id="PTHR48111:SF28">
    <property type="entry name" value="TRANSCRIPTIONAL REGULATORY PROTEIN TCRX-RELATED"/>
    <property type="match status" value="1"/>
</dbReference>
<evidence type="ECO:0000256" key="5">
    <source>
        <dbReference type="ARBA" id="ARBA00023163"/>
    </source>
</evidence>
<feature type="DNA-binding region" description="OmpR/PhoB-type" evidence="7">
    <location>
        <begin position="147"/>
        <end position="244"/>
    </location>
</feature>
<dbReference type="EMBL" id="BAEH01000063">
    <property type="protein sequence ID" value="GAB18731.1"/>
    <property type="molecule type" value="Genomic_DNA"/>
</dbReference>
<sequence>MYPMTEGLPVTAGNNTLPNPKVLVVDDEDNIRELLSVSLKFQGYEVRTADNGPSALDICRTYRPDLLVLDVMMPGMDGFGLLRRLRADGIEAPALFLSAKDSVEDKVNGLTIGGDDYVTKPFSLEEVVTRLQVLLRRSGFEAQAEKSARIVFADLELDDETHEVWKGGELVSLSPTEFTLLRYFMVNAGTVLSKPRILDHVWNYDFGGEVNVVESYVSYLRRKIDTGDKRLIHTLRGVGYVMREPRG</sequence>
<dbReference type="SMART" id="SM00448">
    <property type="entry name" value="REC"/>
    <property type="match status" value="1"/>
</dbReference>
<dbReference type="Gene3D" id="1.10.10.10">
    <property type="entry name" value="Winged helix-like DNA-binding domain superfamily/Winged helix DNA-binding domain"/>
    <property type="match status" value="1"/>
</dbReference>
<evidence type="ECO:0000256" key="3">
    <source>
        <dbReference type="ARBA" id="ARBA00023015"/>
    </source>
</evidence>
<evidence type="ECO:0000259" key="9">
    <source>
        <dbReference type="PROSITE" id="PS51755"/>
    </source>
</evidence>
<evidence type="ECO:0000256" key="4">
    <source>
        <dbReference type="ARBA" id="ARBA00023125"/>
    </source>
</evidence>
<dbReference type="Pfam" id="PF00486">
    <property type="entry name" value="Trans_reg_C"/>
    <property type="match status" value="1"/>
</dbReference>
<dbReference type="Proteomes" id="UP000035034">
    <property type="component" value="Unassembled WGS sequence"/>
</dbReference>
<reference evidence="10 11" key="1">
    <citation type="submission" date="2011-12" db="EMBL/GenBank/DDBJ databases">
        <title>Whole genome shotgun sequence of Gordonia effusa NBRC 100432.</title>
        <authorList>
            <person name="Yoshida I."/>
            <person name="Takarada H."/>
            <person name="Hosoyama A."/>
            <person name="Tsuchikane K."/>
            <person name="Katsumata H."/>
            <person name="Yamazaki S."/>
            <person name="Fujita N."/>
        </authorList>
    </citation>
    <scope>NUCLEOTIDE SEQUENCE [LARGE SCALE GENOMIC DNA]</scope>
    <source>
        <strain evidence="10 11">NBRC 100432</strain>
    </source>
</reference>
<dbReference type="CDD" id="cd00383">
    <property type="entry name" value="trans_reg_C"/>
    <property type="match status" value="1"/>
</dbReference>
<dbReference type="GO" id="GO:0000976">
    <property type="term" value="F:transcription cis-regulatory region binding"/>
    <property type="evidence" value="ECO:0007669"/>
    <property type="project" value="TreeGrafter"/>
</dbReference>
<feature type="modified residue" description="4-aspartylphosphate" evidence="6">
    <location>
        <position position="70"/>
    </location>
</feature>
<keyword evidence="11" id="KW-1185">Reference proteome</keyword>
<dbReference type="RefSeq" id="WP_007318067.1">
    <property type="nucleotide sequence ID" value="NZ_BAEH01000063.1"/>
</dbReference>
<keyword evidence="5" id="KW-0804">Transcription</keyword>
<dbReference type="FunFam" id="1.10.10.10:FF:000005">
    <property type="entry name" value="Two-component system response regulator"/>
    <property type="match status" value="1"/>
</dbReference>
<dbReference type="GO" id="GO:0006355">
    <property type="term" value="P:regulation of DNA-templated transcription"/>
    <property type="evidence" value="ECO:0007669"/>
    <property type="project" value="InterPro"/>
</dbReference>
<dbReference type="SUPFAM" id="SSF52172">
    <property type="entry name" value="CheY-like"/>
    <property type="match status" value="1"/>
</dbReference>
<keyword evidence="2" id="KW-0902">Two-component regulatory system</keyword>
<dbReference type="eggNOG" id="COG0745">
    <property type="taxonomic scope" value="Bacteria"/>
</dbReference>
<dbReference type="GO" id="GO:0005829">
    <property type="term" value="C:cytosol"/>
    <property type="evidence" value="ECO:0007669"/>
    <property type="project" value="TreeGrafter"/>
</dbReference>
<gene>
    <name evidence="10" type="primary">phoP</name>
    <name evidence="10" type="ORF">GOEFS_063_00050</name>
</gene>
<dbReference type="PROSITE" id="PS51755">
    <property type="entry name" value="OMPR_PHOB"/>
    <property type="match status" value="1"/>
</dbReference>
<dbReference type="InterPro" id="IPR011006">
    <property type="entry name" value="CheY-like_superfamily"/>
</dbReference>
<keyword evidence="4 7" id="KW-0238">DNA-binding</keyword>
<evidence type="ECO:0000256" key="1">
    <source>
        <dbReference type="ARBA" id="ARBA00022553"/>
    </source>
</evidence>
<evidence type="ECO:0000256" key="2">
    <source>
        <dbReference type="ARBA" id="ARBA00023012"/>
    </source>
</evidence>
<dbReference type="Gene3D" id="3.40.50.2300">
    <property type="match status" value="1"/>
</dbReference>
<keyword evidence="3" id="KW-0805">Transcription regulation</keyword>
<evidence type="ECO:0000256" key="6">
    <source>
        <dbReference type="PROSITE-ProRule" id="PRU00169"/>
    </source>
</evidence>
<evidence type="ECO:0000256" key="7">
    <source>
        <dbReference type="PROSITE-ProRule" id="PRU01091"/>
    </source>
</evidence>
<protein>
    <submittedName>
        <fullName evidence="10">Two-component response regulator PhoP</fullName>
    </submittedName>
</protein>
<dbReference type="PANTHER" id="PTHR48111">
    <property type="entry name" value="REGULATOR OF RPOS"/>
    <property type="match status" value="1"/>
</dbReference>
<organism evidence="10 11">
    <name type="scientific">Gordonia effusa NBRC 100432</name>
    <dbReference type="NCBI Taxonomy" id="1077974"/>
    <lineage>
        <taxon>Bacteria</taxon>
        <taxon>Bacillati</taxon>
        <taxon>Actinomycetota</taxon>
        <taxon>Actinomycetes</taxon>
        <taxon>Mycobacteriales</taxon>
        <taxon>Gordoniaceae</taxon>
        <taxon>Gordonia</taxon>
    </lineage>
</organism>
<dbReference type="Gene3D" id="6.10.250.690">
    <property type="match status" value="1"/>
</dbReference>
<dbReference type="InterPro" id="IPR016032">
    <property type="entry name" value="Sig_transdc_resp-reg_C-effctor"/>
</dbReference>
<dbReference type="GO" id="GO:0000156">
    <property type="term" value="F:phosphorelay response regulator activity"/>
    <property type="evidence" value="ECO:0007669"/>
    <property type="project" value="TreeGrafter"/>
</dbReference>
<dbReference type="SUPFAM" id="SSF46894">
    <property type="entry name" value="C-terminal effector domain of the bipartite response regulators"/>
    <property type="match status" value="1"/>
</dbReference>
<evidence type="ECO:0000313" key="11">
    <source>
        <dbReference type="Proteomes" id="UP000035034"/>
    </source>
</evidence>
<dbReference type="FunFam" id="3.40.50.2300:FF:000001">
    <property type="entry name" value="DNA-binding response regulator PhoB"/>
    <property type="match status" value="1"/>
</dbReference>
<proteinExistence type="predicted"/>
<feature type="domain" description="Response regulatory" evidence="8">
    <location>
        <begin position="21"/>
        <end position="135"/>
    </location>
</feature>
<dbReference type="STRING" id="1077974.GOEFS_063_00050"/>
<dbReference type="InterPro" id="IPR001867">
    <property type="entry name" value="OmpR/PhoB-type_DNA-bd"/>
</dbReference>
<dbReference type="InterPro" id="IPR001789">
    <property type="entry name" value="Sig_transdc_resp-reg_receiver"/>
</dbReference>
<dbReference type="AlphaFoldDB" id="H0R0Y0"/>
<name>H0R0Y0_9ACTN</name>
<feature type="domain" description="OmpR/PhoB-type" evidence="9">
    <location>
        <begin position="147"/>
        <end position="244"/>
    </location>
</feature>
<evidence type="ECO:0000259" key="8">
    <source>
        <dbReference type="PROSITE" id="PS50110"/>
    </source>
</evidence>
<comment type="caution">
    <text evidence="10">The sequence shown here is derived from an EMBL/GenBank/DDBJ whole genome shotgun (WGS) entry which is preliminary data.</text>
</comment>
<dbReference type="Pfam" id="PF00072">
    <property type="entry name" value="Response_reg"/>
    <property type="match status" value="1"/>
</dbReference>
<accession>H0R0Y0</accession>
<dbReference type="InterPro" id="IPR036388">
    <property type="entry name" value="WH-like_DNA-bd_sf"/>
</dbReference>
<dbReference type="SMART" id="SM00862">
    <property type="entry name" value="Trans_reg_C"/>
    <property type="match status" value="1"/>
</dbReference>